<keyword evidence="1" id="KW-0862">Zinc</keyword>
<feature type="domain" description="CCHC-type" evidence="4">
    <location>
        <begin position="63"/>
        <end position="78"/>
    </location>
</feature>
<dbReference type="Pfam" id="PF00098">
    <property type="entry name" value="zf-CCHC"/>
    <property type="match status" value="6"/>
</dbReference>
<dbReference type="InterPro" id="IPR001878">
    <property type="entry name" value="Znf_CCHC"/>
</dbReference>
<keyword evidence="6" id="KW-1185">Reference proteome</keyword>
<dbReference type="SUPFAM" id="SSF57756">
    <property type="entry name" value="Retrovirus zinc finger-like domains"/>
    <property type="match status" value="3"/>
</dbReference>
<evidence type="ECO:0000313" key="5">
    <source>
        <dbReference type="EMBL" id="KAK8741339.1"/>
    </source>
</evidence>
<evidence type="ECO:0000256" key="3">
    <source>
        <dbReference type="SAM" id="MobiDB-lite"/>
    </source>
</evidence>
<evidence type="ECO:0000256" key="2">
    <source>
        <dbReference type="SAM" id="Coils"/>
    </source>
</evidence>
<accession>A0AAW0XLP7</accession>
<name>A0AAW0XLP7_CHEQU</name>
<dbReference type="GO" id="GO:0008270">
    <property type="term" value="F:zinc ion binding"/>
    <property type="evidence" value="ECO:0007669"/>
    <property type="project" value="UniProtKB-KW"/>
</dbReference>
<dbReference type="Gene3D" id="4.10.60.10">
    <property type="entry name" value="Zinc finger, CCHC-type"/>
    <property type="match status" value="5"/>
</dbReference>
<evidence type="ECO:0000256" key="1">
    <source>
        <dbReference type="PROSITE-ProRule" id="PRU00047"/>
    </source>
</evidence>
<dbReference type="EMBL" id="JARKIK010000031">
    <property type="protein sequence ID" value="KAK8741339.1"/>
    <property type="molecule type" value="Genomic_DNA"/>
</dbReference>
<sequence>SSAQYLTYTQRRYTRSTPEKCYKCNRPGHFARDCKEEEDHCYRCDGVGHIAKDCEHSSDEPSCYNCSKMGHIARDCPEPERTCYVCNKSGHISRQCTENKSENRNAKCYVCGKIGHISRECPVGGEQENEKRCYVCGASGHISRDCPQGESDTTCYSDVQNRKTQLQNSRDKNEQYRKDLKEGSGFGDMNTLDYEYEMRWNRLFEMYKKRKMMLESEVQSEVEQMERKLAMLREEYEAEKLKRGMMGRSNSVPKGSGMFGLQGGTCNGMGMQRDRYGDHCSMRNERQSDRDQRLKELWMQNEREQSMRNANFQGGAIDQPFQQGMKRNVVTGTPYVDIKRQRY</sequence>
<evidence type="ECO:0000259" key="4">
    <source>
        <dbReference type="PROSITE" id="PS50158"/>
    </source>
</evidence>
<dbReference type="PROSITE" id="PS50158">
    <property type="entry name" value="ZF_CCHC"/>
    <property type="match status" value="6"/>
</dbReference>
<feature type="domain" description="CCHC-type" evidence="4">
    <location>
        <begin position="20"/>
        <end position="36"/>
    </location>
</feature>
<keyword evidence="1" id="KW-0479">Metal-binding</keyword>
<feature type="non-terminal residue" evidence="5">
    <location>
        <position position="1"/>
    </location>
</feature>
<feature type="region of interest" description="Disordered" evidence="3">
    <location>
        <begin position="162"/>
        <end position="182"/>
    </location>
</feature>
<dbReference type="SMART" id="SM00343">
    <property type="entry name" value="ZnF_C2HC"/>
    <property type="match status" value="6"/>
</dbReference>
<feature type="domain" description="CCHC-type" evidence="4">
    <location>
        <begin position="132"/>
        <end position="148"/>
    </location>
</feature>
<comment type="caution">
    <text evidence="5">The sequence shown here is derived from an EMBL/GenBank/DDBJ whole genome shotgun (WGS) entry which is preliminary data.</text>
</comment>
<feature type="domain" description="CCHC-type" evidence="4">
    <location>
        <begin position="107"/>
        <end position="122"/>
    </location>
</feature>
<proteinExistence type="predicted"/>
<evidence type="ECO:0000313" key="6">
    <source>
        <dbReference type="Proteomes" id="UP001445076"/>
    </source>
</evidence>
<gene>
    <name evidence="5" type="ORF">OTU49_002618</name>
</gene>
<dbReference type="AlphaFoldDB" id="A0AAW0XLP7"/>
<feature type="coiled-coil region" evidence="2">
    <location>
        <begin position="215"/>
        <end position="242"/>
    </location>
</feature>
<dbReference type="GO" id="GO:0003676">
    <property type="term" value="F:nucleic acid binding"/>
    <property type="evidence" value="ECO:0007669"/>
    <property type="project" value="InterPro"/>
</dbReference>
<dbReference type="InterPro" id="IPR051714">
    <property type="entry name" value="Znf_CCHC_NABP"/>
</dbReference>
<protein>
    <recommendedName>
        <fullName evidence="4">CCHC-type domain-containing protein</fullName>
    </recommendedName>
</protein>
<reference evidence="5 6" key="1">
    <citation type="journal article" date="2024" name="BMC Genomics">
        <title>Genome assembly of redclaw crayfish (Cherax quadricarinatus) provides insights into its immune adaptation and hypoxia tolerance.</title>
        <authorList>
            <person name="Liu Z."/>
            <person name="Zheng J."/>
            <person name="Li H."/>
            <person name="Fang K."/>
            <person name="Wang S."/>
            <person name="He J."/>
            <person name="Zhou D."/>
            <person name="Weng S."/>
            <person name="Chi M."/>
            <person name="Gu Z."/>
            <person name="He J."/>
            <person name="Li F."/>
            <person name="Wang M."/>
        </authorList>
    </citation>
    <scope>NUCLEOTIDE SEQUENCE [LARGE SCALE GENOMIC DNA]</scope>
    <source>
        <strain evidence="5">ZL_2023a</strain>
    </source>
</reference>
<dbReference type="Gene3D" id="6.10.250.1170">
    <property type="match status" value="1"/>
</dbReference>
<dbReference type="InterPro" id="IPR036875">
    <property type="entry name" value="Znf_CCHC_sf"/>
</dbReference>
<feature type="compositionally biased region" description="Basic and acidic residues" evidence="3">
    <location>
        <begin position="169"/>
        <end position="182"/>
    </location>
</feature>
<dbReference type="Proteomes" id="UP001445076">
    <property type="component" value="Unassembled WGS sequence"/>
</dbReference>
<keyword evidence="1" id="KW-0863">Zinc-finger</keyword>
<keyword evidence="2" id="KW-0175">Coiled coil</keyword>
<feature type="domain" description="CCHC-type" evidence="4">
    <location>
        <begin position="83"/>
        <end position="98"/>
    </location>
</feature>
<organism evidence="5 6">
    <name type="scientific">Cherax quadricarinatus</name>
    <name type="common">Australian red claw crayfish</name>
    <dbReference type="NCBI Taxonomy" id="27406"/>
    <lineage>
        <taxon>Eukaryota</taxon>
        <taxon>Metazoa</taxon>
        <taxon>Ecdysozoa</taxon>
        <taxon>Arthropoda</taxon>
        <taxon>Crustacea</taxon>
        <taxon>Multicrustacea</taxon>
        <taxon>Malacostraca</taxon>
        <taxon>Eumalacostraca</taxon>
        <taxon>Eucarida</taxon>
        <taxon>Decapoda</taxon>
        <taxon>Pleocyemata</taxon>
        <taxon>Astacidea</taxon>
        <taxon>Parastacoidea</taxon>
        <taxon>Parastacidae</taxon>
        <taxon>Cherax</taxon>
    </lineage>
</organism>
<dbReference type="PANTHER" id="PTHR23002">
    <property type="entry name" value="ZINC FINGER CCHC DOMAIN CONTAINING PROTEIN"/>
    <property type="match status" value="1"/>
</dbReference>
<feature type="domain" description="CCHC-type" evidence="4">
    <location>
        <begin position="41"/>
        <end position="54"/>
    </location>
</feature>